<dbReference type="RefSeq" id="WP_066761895.1">
    <property type="nucleotide sequence ID" value="NZ_BMIO01000006.1"/>
</dbReference>
<dbReference type="OrthoDB" id="7187490at2"/>
<feature type="domain" description="Immunity protein Imm33" evidence="1">
    <location>
        <begin position="122"/>
        <end position="215"/>
    </location>
</feature>
<dbReference type="Pfam" id="PF09951">
    <property type="entry name" value="Imm33"/>
    <property type="match status" value="1"/>
</dbReference>
<sequence>MIELPEGIELDDPRPIVADAPYTFFMPFEIELAALKPLDGIKAIFRQTVGEPGFPAERMWVLIERIEDGDVIGTLDNEPSGMDRIKLGDRVRIPLTHAISTAFHKDNPRPAAPERREYWERCFVDDCVLAGRSHVDYLYREEPDMTREGDKYPDSGWRIRGTEAAVEDDEKNGREPHYIAIGKVLNADDRWIDLIDAPYDSHFGWWEDEGRYLELE</sequence>
<reference evidence="3 4" key="1">
    <citation type="journal article" date="2014" name="Int. J. Syst. Evol. Microbiol.">
        <title>Complete genome sequence of Corynebacterium casei LMG S-19264T (=DSM 44701T), isolated from a smear-ripened cheese.</title>
        <authorList>
            <consortium name="US DOE Joint Genome Institute (JGI-PGF)"/>
            <person name="Walter F."/>
            <person name="Albersmeier A."/>
            <person name="Kalinowski J."/>
            <person name="Ruckert C."/>
        </authorList>
    </citation>
    <scope>NUCLEOTIDE SEQUENCE [LARGE SCALE GENOMIC DNA]</scope>
    <source>
        <strain evidence="3 4">CGMCC 1.15358</strain>
    </source>
</reference>
<organism evidence="3 4">
    <name type="scientific">Croceicoccus pelagius</name>
    <dbReference type="NCBI Taxonomy" id="1703341"/>
    <lineage>
        <taxon>Bacteria</taxon>
        <taxon>Pseudomonadati</taxon>
        <taxon>Pseudomonadota</taxon>
        <taxon>Alphaproteobacteria</taxon>
        <taxon>Sphingomonadales</taxon>
        <taxon>Erythrobacteraceae</taxon>
        <taxon>Croceicoccus</taxon>
    </lineage>
</organism>
<dbReference type="Proteomes" id="UP000598997">
    <property type="component" value="Unassembled WGS sequence"/>
</dbReference>
<proteinExistence type="predicted"/>
<dbReference type="Pfam" id="PF10077">
    <property type="entry name" value="DUF2314"/>
    <property type="match status" value="1"/>
</dbReference>
<evidence type="ECO:0000313" key="4">
    <source>
        <dbReference type="Proteomes" id="UP000598997"/>
    </source>
</evidence>
<evidence type="ECO:0008006" key="5">
    <source>
        <dbReference type="Google" id="ProtNLM"/>
    </source>
</evidence>
<gene>
    <name evidence="3" type="ORF">GCM10010989_21130</name>
</gene>
<protein>
    <recommendedName>
        <fullName evidence="5">DUF2185 domain-containing protein</fullName>
    </recommendedName>
</protein>
<evidence type="ECO:0000259" key="2">
    <source>
        <dbReference type="Pfam" id="PF10077"/>
    </source>
</evidence>
<dbReference type="AlphaFoldDB" id="A0A916YIR1"/>
<comment type="caution">
    <text evidence="3">The sequence shown here is derived from an EMBL/GenBank/DDBJ whole genome shotgun (WGS) entry which is preliminary data.</text>
</comment>
<dbReference type="EMBL" id="BMIO01000006">
    <property type="protein sequence ID" value="GGD46639.1"/>
    <property type="molecule type" value="Genomic_DNA"/>
</dbReference>
<dbReference type="PANTHER" id="PTHR38743">
    <property type="entry name" value="SIMILAR TO GLYOXYLASE I FAMILY PROTEIN"/>
    <property type="match status" value="1"/>
</dbReference>
<dbReference type="InterPro" id="IPR018689">
    <property type="entry name" value="Imm33_dom"/>
</dbReference>
<accession>A0A916YIR1</accession>
<name>A0A916YIR1_9SPHN</name>
<evidence type="ECO:0000259" key="1">
    <source>
        <dbReference type="Pfam" id="PF09951"/>
    </source>
</evidence>
<feature type="domain" description="DUF2314" evidence="2">
    <location>
        <begin position="41"/>
        <end position="97"/>
    </location>
</feature>
<evidence type="ECO:0000313" key="3">
    <source>
        <dbReference type="EMBL" id="GGD46639.1"/>
    </source>
</evidence>
<dbReference type="PANTHER" id="PTHR38743:SF2">
    <property type="entry name" value="DUF2185 DOMAIN-CONTAINING PROTEIN"/>
    <property type="match status" value="1"/>
</dbReference>
<dbReference type="InterPro" id="IPR018756">
    <property type="entry name" value="DUF2314"/>
</dbReference>
<keyword evidence="4" id="KW-1185">Reference proteome</keyword>